<dbReference type="AlphaFoldDB" id="A0AAD5TZI8"/>
<keyword evidence="1" id="KW-0175">Coiled coil</keyword>
<evidence type="ECO:0000256" key="1">
    <source>
        <dbReference type="SAM" id="Coils"/>
    </source>
</evidence>
<accession>A0AAD5TZI8</accession>
<keyword evidence="4" id="KW-1185">Reference proteome</keyword>
<feature type="coiled-coil region" evidence="1">
    <location>
        <begin position="112"/>
        <end position="143"/>
    </location>
</feature>
<sequence length="305" mass="36313">MEALIHEKRIKNSVGKLDEEDKILLFAKDFFTIDKIYSDGTRTTNQKQWFVTETGLYDLLMKSTKPKAQPFRKWVFSMIKEFRQTGEYNLNKKLLEVEEKLKKNEIENQTKLKQIELESKTKIDELEKKNEKIQAELEAKTLKKYEEVEKTGCNFTLKTDSEKYYRNGMTTKELKKRIASHQTSNEETIIIEHEMKTSNADLLEKMVHYCLSEYKNSVKSSYEKISKFELISVILKKLNFNEKDIQQTRFTENISIPVELFHWCQKNIEYDENSTLKMKEFCDRRFSNGESLKKKGVFVNNFEKY</sequence>
<dbReference type="InterPro" id="IPR003497">
    <property type="entry name" value="BRO_N_domain"/>
</dbReference>
<dbReference type="PROSITE" id="PS51750">
    <property type="entry name" value="BRO_N"/>
    <property type="match status" value="1"/>
</dbReference>
<dbReference type="SMART" id="SM01040">
    <property type="entry name" value="Bro-N"/>
    <property type="match status" value="1"/>
</dbReference>
<gene>
    <name evidence="3" type="ORF">HK099_005355</name>
</gene>
<organism evidence="3 4">
    <name type="scientific">Clydaea vesicula</name>
    <dbReference type="NCBI Taxonomy" id="447962"/>
    <lineage>
        <taxon>Eukaryota</taxon>
        <taxon>Fungi</taxon>
        <taxon>Fungi incertae sedis</taxon>
        <taxon>Chytridiomycota</taxon>
        <taxon>Chytridiomycota incertae sedis</taxon>
        <taxon>Chytridiomycetes</taxon>
        <taxon>Lobulomycetales</taxon>
        <taxon>Lobulomycetaceae</taxon>
        <taxon>Clydaea</taxon>
    </lineage>
</organism>
<protein>
    <recommendedName>
        <fullName evidence="2">Bro-N domain-containing protein</fullName>
    </recommendedName>
</protein>
<proteinExistence type="predicted"/>
<evidence type="ECO:0000313" key="4">
    <source>
        <dbReference type="Proteomes" id="UP001211065"/>
    </source>
</evidence>
<comment type="caution">
    <text evidence="3">The sequence shown here is derived from an EMBL/GenBank/DDBJ whole genome shotgun (WGS) entry which is preliminary data.</text>
</comment>
<evidence type="ECO:0000313" key="3">
    <source>
        <dbReference type="EMBL" id="KAJ3217787.1"/>
    </source>
</evidence>
<feature type="domain" description="Bro-N" evidence="2">
    <location>
        <begin position="7"/>
        <end position="86"/>
    </location>
</feature>
<dbReference type="Proteomes" id="UP001211065">
    <property type="component" value="Unassembled WGS sequence"/>
</dbReference>
<evidence type="ECO:0000259" key="2">
    <source>
        <dbReference type="PROSITE" id="PS51750"/>
    </source>
</evidence>
<dbReference type="Pfam" id="PF13455">
    <property type="entry name" value="MUG113"/>
    <property type="match status" value="1"/>
</dbReference>
<dbReference type="Pfam" id="PF02498">
    <property type="entry name" value="Bro-N"/>
    <property type="match status" value="1"/>
</dbReference>
<dbReference type="EMBL" id="JADGJW010000410">
    <property type="protein sequence ID" value="KAJ3217787.1"/>
    <property type="molecule type" value="Genomic_DNA"/>
</dbReference>
<reference evidence="3" key="1">
    <citation type="submission" date="2020-05" db="EMBL/GenBank/DDBJ databases">
        <title>Phylogenomic resolution of chytrid fungi.</title>
        <authorList>
            <person name="Stajich J.E."/>
            <person name="Amses K."/>
            <person name="Simmons R."/>
            <person name="Seto K."/>
            <person name="Myers J."/>
            <person name="Bonds A."/>
            <person name="Quandt C.A."/>
            <person name="Barry K."/>
            <person name="Liu P."/>
            <person name="Grigoriev I."/>
            <person name="Longcore J.E."/>
            <person name="James T.Y."/>
        </authorList>
    </citation>
    <scope>NUCLEOTIDE SEQUENCE</scope>
    <source>
        <strain evidence="3">JEL0476</strain>
    </source>
</reference>
<name>A0AAD5TZI8_9FUNG</name>